<dbReference type="InterPro" id="IPR012334">
    <property type="entry name" value="Pectin_lyas_fold"/>
</dbReference>
<dbReference type="SUPFAM" id="SSF51126">
    <property type="entry name" value="Pectin lyase-like"/>
    <property type="match status" value="1"/>
</dbReference>
<dbReference type="OrthoDB" id="976933at2"/>
<gene>
    <name evidence="1" type="ORF">AOQ71_15765</name>
</gene>
<dbReference type="EMBL" id="LJYG01000062">
    <property type="protein sequence ID" value="KRQ12607.1"/>
    <property type="molecule type" value="Genomic_DNA"/>
</dbReference>
<dbReference type="Gene3D" id="2.160.20.10">
    <property type="entry name" value="Single-stranded right-handed beta-helix, Pectin lyase-like"/>
    <property type="match status" value="1"/>
</dbReference>
<name>A0A0R3E124_9BRAD</name>
<dbReference type="AlphaFoldDB" id="A0A0R3E124"/>
<protein>
    <recommendedName>
        <fullName evidence="3">Right handed beta helix domain-containing protein</fullName>
    </recommendedName>
</protein>
<sequence>MDRFGLSSRFALISFIGVLSSITTMSARGSTYYISAEGSDLNGGTDKDNPWQHAPGMPDCNAACSAATPKPGDRFIFRGRDTWHTSVGKVRGMPWTWTWSGMTTDHVYIGVDNTWFSGSSWARPILHMDNPSSTERPESCSYDDSDITGVSLENVRYVDFDGFEFTGKCWGGTPRGASIFRSGSNITVSNSYFHGWTMTTHAGNDTHYMILGTGSGTTGNVVASNVFDGSDSSLGTTPGKSSGFAIYAECYDVHGNVFRHVSNGAVCSNLTHVHGNLFEYMYNPVERHFAHGNVVESLGGLEQGTTYFYNNVVRHTAEGVTVWLQASILYVFNNVFYDIGNPVNCLMQNPPGFRAGAGVATSYIYNNTFESPCHLNFNAANSTTPSWSGSVYFGNNHVVGYSSVAASIGCRSAANCYLNDQGGNVLQSKAKAAAEGYTTANGYAPASGSAATIGRALNLSAMCPSVPALCSTTSFGAIDRPDRVAIYPAIPVLSRPSDHPWNVGAF</sequence>
<dbReference type="RefSeq" id="WP_057747588.1">
    <property type="nucleotide sequence ID" value="NZ_LJYG01000062.1"/>
</dbReference>
<proteinExistence type="predicted"/>
<keyword evidence="2" id="KW-1185">Reference proteome</keyword>
<dbReference type="InterPro" id="IPR011050">
    <property type="entry name" value="Pectin_lyase_fold/virulence"/>
</dbReference>
<evidence type="ECO:0000313" key="2">
    <source>
        <dbReference type="Proteomes" id="UP000051936"/>
    </source>
</evidence>
<evidence type="ECO:0000313" key="1">
    <source>
        <dbReference type="EMBL" id="KRQ12607.1"/>
    </source>
</evidence>
<dbReference type="Proteomes" id="UP000051936">
    <property type="component" value="Unassembled WGS sequence"/>
</dbReference>
<comment type="caution">
    <text evidence="1">The sequence shown here is derived from an EMBL/GenBank/DDBJ whole genome shotgun (WGS) entry which is preliminary data.</text>
</comment>
<accession>A0A0R3E124</accession>
<evidence type="ECO:0008006" key="3">
    <source>
        <dbReference type="Google" id="ProtNLM"/>
    </source>
</evidence>
<reference evidence="1 2" key="1">
    <citation type="submission" date="2015-09" db="EMBL/GenBank/DDBJ databases">
        <title>Draft Genome Sequence of Bradyrhizobium manausense Strain BR 3351T, a Novel Symbiotic Nitrogen-Fixing Alphaproteobacterium Isolated from Brazilian Amazon Rain Forest.</title>
        <authorList>
            <person name="De Araujo J.L."/>
            <person name="Zilli J.E."/>
        </authorList>
    </citation>
    <scope>NUCLEOTIDE SEQUENCE [LARGE SCALE GENOMIC DNA]</scope>
    <source>
        <strain evidence="1 2">BR3351</strain>
    </source>
</reference>
<organism evidence="1 2">
    <name type="scientific">Bradyrhizobium manausense</name>
    <dbReference type="NCBI Taxonomy" id="989370"/>
    <lineage>
        <taxon>Bacteria</taxon>
        <taxon>Pseudomonadati</taxon>
        <taxon>Pseudomonadota</taxon>
        <taxon>Alphaproteobacteria</taxon>
        <taxon>Hyphomicrobiales</taxon>
        <taxon>Nitrobacteraceae</taxon>
        <taxon>Bradyrhizobium</taxon>
    </lineage>
</organism>